<gene>
    <name evidence="2" type="ORF">STAS_35244</name>
</gene>
<evidence type="ECO:0000313" key="3">
    <source>
        <dbReference type="Proteomes" id="UP000325081"/>
    </source>
</evidence>
<comment type="caution">
    <text evidence="2">The sequence shown here is derived from an EMBL/GenBank/DDBJ whole genome shotgun (WGS) entry which is preliminary data.</text>
</comment>
<evidence type="ECO:0000313" key="2">
    <source>
        <dbReference type="EMBL" id="GER57425.1"/>
    </source>
</evidence>
<evidence type="ECO:0000256" key="1">
    <source>
        <dbReference type="SAM" id="MobiDB-lite"/>
    </source>
</evidence>
<organism evidence="2 3">
    <name type="scientific">Striga asiatica</name>
    <name type="common">Asiatic witchweed</name>
    <name type="synonym">Buchnera asiatica</name>
    <dbReference type="NCBI Taxonomy" id="4170"/>
    <lineage>
        <taxon>Eukaryota</taxon>
        <taxon>Viridiplantae</taxon>
        <taxon>Streptophyta</taxon>
        <taxon>Embryophyta</taxon>
        <taxon>Tracheophyta</taxon>
        <taxon>Spermatophyta</taxon>
        <taxon>Magnoliopsida</taxon>
        <taxon>eudicotyledons</taxon>
        <taxon>Gunneridae</taxon>
        <taxon>Pentapetalae</taxon>
        <taxon>asterids</taxon>
        <taxon>lamiids</taxon>
        <taxon>Lamiales</taxon>
        <taxon>Orobanchaceae</taxon>
        <taxon>Buchnereae</taxon>
        <taxon>Striga</taxon>
    </lineage>
</organism>
<protein>
    <submittedName>
        <fullName evidence="2">Cobalt-zinc-cadmium resistance protein</fullName>
    </submittedName>
</protein>
<dbReference type="AlphaFoldDB" id="A0A5A7RJM5"/>
<keyword evidence="3" id="KW-1185">Reference proteome</keyword>
<sequence length="179" mass="19032">MGTRELLSIGEGNGSQDEESQVLPCVAGVSLKACITIVNITNLGLAGKRHEEWLDLQKNVKRDSLNLSPYLLGRYAVNLLVVRDLHHLLLDIPDRADGVIDAGGADPPQCGPVTLSTPRTRELAVPVVVQHGGGRRNRRSAGRGGGGKQTGRRHSLSGTKMSLGIVVICSSKFQVVTPA</sequence>
<proteinExistence type="predicted"/>
<feature type="region of interest" description="Disordered" evidence="1">
    <location>
        <begin position="130"/>
        <end position="155"/>
    </location>
</feature>
<dbReference type="Proteomes" id="UP000325081">
    <property type="component" value="Unassembled WGS sequence"/>
</dbReference>
<name>A0A5A7RJM5_STRAF</name>
<reference evidence="3" key="1">
    <citation type="journal article" date="2019" name="Curr. Biol.">
        <title>Genome Sequence of Striga asiatica Provides Insight into the Evolution of Plant Parasitism.</title>
        <authorList>
            <person name="Yoshida S."/>
            <person name="Kim S."/>
            <person name="Wafula E.K."/>
            <person name="Tanskanen J."/>
            <person name="Kim Y.M."/>
            <person name="Honaas L."/>
            <person name="Yang Z."/>
            <person name="Spallek T."/>
            <person name="Conn C.E."/>
            <person name="Ichihashi Y."/>
            <person name="Cheong K."/>
            <person name="Cui S."/>
            <person name="Der J.P."/>
            <person name="Gundlach H."/>
            <person name="Jiao Y."/>
            <person name="Hori C."/>
            <person name="Ishida J.K."/>
            <person name="Kasahara H."/>
            <person name="Kiba T."/>
            <person name="Kim M.S."/>
            <person name="Koo N."/>
            <person name="Laohavisit A."/>
            <person name="Lee Y.H."/>
            <person name="Lumba S."/>
            <person name="McCourt P."/>
            <person name="Mortimer J.C."/>
            <person name="Mutuku J.M."/>
            <person name="Nomura T."/>
            <person name="Sasaki-Sekimoto Y."/>
            <person name="Seto Y."/>
            <person name="Wang Y."/>
            <person name="Wakatake T."/>
            <person name="Sakakibara H."/>
            <person name="Demura T."/>
            <person name="Yamaguchi S."/>
            <person name="Yoneyama K."/>
            <person name="Manabe R.I."/>
            <person name="Nelson D.C."/>
            <person name="Schulman A.H."/>
            <person name="Timko M.P."/>
            <person name="dePamphilis C.W."/>
            <person name="Choi D."/>
            <person name="Shirasu K."/>
        </authorList>
    </citation>
    <scope>NUCLEOTIDE SEQUENCE [LARGE SCALE GENOMIC DNA]</scope>
    <source>
        <strain evidence="3">cv. UVA1</strain>
    </source>
</reference>
<dbReference type="EMBL" id="BKCP01013292">
    <property type="protein sequence ID" value="GER57425.1"/>
    <property type="molecule type" value="Genomic_DNA"/>
</dbReference>
<accession>A0A5A7RJM5</accession>